<feature type="compositionally biased region" description="Basic residues" evidence="1">
    <location>
        <begin position="416"/>
        <end position="425"/>
    </location>
</feature>
<feature type="compositionally biased region" description="Basic and acidic residues" evidence="1">
    <location>
        <begin position="1465"/>
        <end position="1482"/>
    </location>
</feature>
<feature type="region of interest" description="Disordered" evidence="1">
    <location>
        <begin position="397"/>
        <end position="465"/>
    </location>
</feature>
<feature type="region of interest" description="Disordered" evidence="1">
    <location>
        <begin position="1407"/>
        <end position="1488"/>
    </location>
</feature>
<feature type="compositionally biased region" description="Basic and acidic residues" evidence="1">
    <location>
        <begin position="1353"/>
        <end position="1369"/>
    </location>
</feature>
<accession>A0A2I0HNY2</accession>
<feature type="region of interest" description="Disordered" evidence="1">
    <location>
        <begin position="101"/>
        <end position="143"/>
    </location>
</feature>
<feature type="compositionally biased region" description="Basic and acidic residues" evidence="1">
    <location>
        <begin position="1242"/>
        <end position="1268"/>
    </location>
</feature>
<evidence type="ECO:0000313" key="3">
    <source>
        <dbReference type="Proteomes" id="UP000233551"/>
    </source>
</evidence>
<protein>
    <submittedName>
        <fullName evidence="2">Uncharacterized protein</fullName>
    </submittedName>
</protein>
<evidence type="ECO:0000313" key="2">
    <source>
        <dbReference type="EMBL" id="PKI33425.1"/>
    </source>
</evidence>
<feature type="region of interest" description="Disordered" evidence="1">
    <location>
        <begin position="2104"/>
        <end position="2127"/>
    </location>
</feature>
<gene>
    <name evidence="2" type="ORF">CRG98_046188</name>
</gene>
<feature type="region of interest" description="Disordered" evidence="1">
    <location>
        <begin position="1047"/>
        <end position="1112"/>
    </location>
</feature>
<feature type="region of interest" description="Disordered" evidence="1">
    <location>
        <begin position="1242"/>
        <end position="1270"/>
    </location>
</feature>
<reference evidence="2 3" key="1">
    <citation type="submission" date="2017-11" db="EMBL/GenBank/DDBJ databases">
        <title>De-novo sequencing of pomegranate (Punica granatum L.) genome.</title>
        <authorList>
            <person name="Akparov Z."/>
            <person name="Amiraslanov A."/>
            <person name="Hajiyeva S."/>
            <person name="Abbasov M."/>
            <person name="Kaur K."/>
            <person name="Hamwieh A."/>
            <person name="Solovyev V."/>
            <person name="Salamov A."/>
            <person name="Braich B."/>
            <person name="Kosarev P."/>
            <person name="Mahmoud A."/>
            <person name="Hajiyev E."/>
            <person name="Babayeva S."/>
            <person name="Izzatullayeva V."/>
            <person name="Mammadov A."/>
            <person name="Mammadov A."/>
            <person name="Sharifova S."/>
            <person name="Ojaghi J."/>
            <person name="Eynullazada K."/>
            <person name="Bayramov B."/>
            <person name="Abdulazimova A."/>
            <person name="Shahmuradov I."/>
        </authorList>
    </citation>
    <scope>NUCLEOTIDE SEQUENCE [LARGE SCALE GENOMIC DNA]</scope>
    <source>
        <strain evidence="3">cv. AG2017</strain>
        <tissue evidence="2">Leaf</tissue>
    </source>
</reference>
<feature type="compositionally biased region" description="Basic residues" evidence="1">
    <location>
        <begin position="433"/>
        <end position="448"/>
    </location>
</feature>
<feature type="compositionally biased region" description="Basic and acidic residues" evidence="1">
    <location>
        <begin position="183"/>
        <end position="206"/>
    </location>
</feature>
<dbReference type="Proteomes" id="UP000233551">
    <property type="component" value="Unassembled WGS sequence"/>
</dbReference>
<feature type="region of interest" description="Disordered" evidence="1">
    <location>
        <begin position="1340"/>
        <end position="1369"/>
    </location>
</feature>
<organism evidence="2 3">
    <name type="scientific">Punica granatum</name>
    <name type="common">Pomegranate</name>
    <dbReference type="NCBI Taxonomy" id="22663"/>
    <lineage>
        <taxon>Eukaryota</taxon>
        <taxon>Viridiplantae</taxon>
        <taxon>Streptophyta</taxon>
        <taxon>Embryophyta</taxon>
        <taxon>Tracheophyta</taxon>
        <taxon>Spermatophyta</taxon>
        <taxon>Magnoliopsida</taxon>
        <taxon>eudicotyledons</taxon>
        <taxon>Gunneridae</taxon>
        <taxon>Pentapetalae</taxon>
        <taxon>rosids</taxon>
        <taxon>malvids</taxon>
        <taxon>Myrtales</taxon>
        <taxon>Lythraceae</taxon>
        <taxon>Punica</taxon>
    </lineage>
</organism>
<comment type="caution">
    <text evidence="2">The sequence shown here is derived from an EMBL/GenBank/DDBJ whole genome shotgun (WGS) entry which is preliminary data.</text>
</comment>
<feature type="compositionally biased region" description="Basic and acidic residues" evidence="1">
    <location>
        <begin position="1060"/>
        <end position="1094"/>
    </location>
</feature>
<feature type="compositionally biased region" description="Basic and acidic residues" evidence="1">
    <location>
        <begin position="1407"/>
        <end position="1417"/>
    </location>
</feature>
<name>A0A2I0HNY2_PUNGR</name>
<feature type="region of interest" description="Disordered" evidence="1">
    <location>
        <begin position="155"/>
        <end position="239"/>
    </location>
</feature>
<feature type="compositionally biased region" description="Polar residues" evidence="1">
    <location>
        <begin position="2019"/>
        <end position="2036"/>
    </location>
</feature>
<feature type="region of interest" description="Disordered" evidence="1">
    <location>
        <begin position="2011"/>
        <end position="2036"/>
    </location>
</feature>
<feature type="region of interest" description="Disordered" evidence="1">
    <location>
        <begin position="1970"/>
        <end position="1999"/>
    </location>
</feature>
<evidence type="ECO:0000256" key="1">
    <source>
        <dbReference type="SAM" id="MobiDB-lite"/>
    </source>
</evidence>
<dbReference type="EMBL" id="PGOL01006631">
    <property type="protein sequence ID" value="PKI33425.1"/>
    <property type="molecule type" value="Genomic_DNA"/>
</dbReference>
<sequence length="2147" mass="236299">MDFHGMKRKQLQSLCKKHGIPANLKNSEMADRLSSIFKEIEKPEGGERSSLSDVQEIARETDSKDMPQRAKKVRFSPEDETFIFISSDVESTVVKKRSGRRKYGKKLNQSALVPESSKETEDSVGNTRVQAARTRRTRAGRAAGVNRDATEIIDLPDDATAVGESSSGREPTGRQQRRGGRAMVEKNMEVGLEKNSRKRYLEKDEGCNGNDNGTKRLTRQSKPSVVKSKLESTGRATRSRAWSLEKAPAMEGGNEDVRVQAESETGHVLQLGERPGGLARKTRNSIALYKDLDTVLVSDAVTCRKSLPLSISRKREDAPVAAALIGEKVNGLAVEKNVKERLKNSVTEEGSSENTLGCNPVSREVLPRRSRRQSVMSRLLINGEFSVEKIAYSLKQHDPVAKESTRANPNEPSGKAHMRGSKRNSPKVSSLVPRKKILRATTKKQKRVSRMESVEEVAEPESESTVAPIEHMNLDVKLNVPETELGEEVTDVTQACQIEASAIKEVSFMDVSAQKAEEERVASESDKSLVTEHVESKTACGENNEDEELLMDNSEDYSNEVGSLRKCNLAKVSDAVCYKPASHMNSWRELSSATFGSERGLGTEPFIVEQEICEDTIEVDDHLVTGSSNHVRGNGQNFQSQELVLAEQKDELRENKSSGRNSEEVIKPTEDRGYLDCNKAEESSISELEDINSGLPPAVPESAKESKVTIYRSMSCSSMLGAKMHIEEFECASLETELPQEIPCGAKIDLNNAVEVMNAGDELPNVQASVAAEEPVDKGGEYEVIEENGEKAPVENSREPEDRRMVRSPHENVENITDSVLSKQYEEVGTEKQMKASKVVFSAEVTPKSEFPVAFKEPLTLDLELNIPEVANYESGPEIEPLEVTDSIQGNGSHTEAGAEKELHPACLKARSSAEEECDALQSNQPLVTEPMDSKTIIREENGSEEMLQDFREDNLNEIHSLHVDELVELQAVVHVDKLGIASYPMAAPVDSPGGLSDTEQLVVEQETYARNIKLNGHLTVGSFDSIQGSPGTSPSLQSMQDLVEEFTKKRSSGESSGDMIEKAEKRDGDRNSSEKTNLADKEVSGFARVKETTDESSPWSFGSSGEGNLLEDECDSHENALLPEIPCAREINTNGAVEAKSAQNEMQNVRRTLVVAELHACEIADENGQTAEDKKHEALEGNVDNSPKEIIWKPVTGCSENNDAVMIVTPTKNRTAPEKSSISDAVVSMQGKCDHKDDISISKTAEEKGSQEKNKEEIAKEENENDKAPNFAREFFGSVEKWPIKNWQTDGTPISCSRKSGLAFQIEEDEKVNNLMAAEDNQVDVHASSAAAFQYEVSVSGDEDENVSQGQNKEEIKTEDGNQKGFHLRREPVNIEEVCLNEDPSAGGMSLSCLGKSGSGFKIEKAEEYDYSETRKASSCKIPSAEERRVDEDENTSADLSLQAPSDFGDMLLSSYELTVSPNKDVHEDERDEGDKQHSPDSDEANNIGQQLELNAERTSNLITVDTDSSIFPPEEPNKLYSPELLRNTHSCDETSNELHSAETVEKASFSKNFSAGDNVTDSEFFDELYSETNAAQFNNSMDMSSSKKCLEVGLNMEKQTVRLAENNKMDQEKEAETGEMALAVYPEKNAVTASVGLESSDNKIANAGDNYEAVGVDAFLANLTGISNISDEKDGMMECYSEMNISSIGTGEEEDARVEQKSTMSLDELAVRETSDKHELPLNGLNSYTQWDKINISAEYSSFTYETLNKDTDTIPNIEENEEMQNPAIEGGGDLESSLPPCEEVAALEQFIGFETASQEQSVGDETAPNGQFMGNESTAKEQISVLTKSYIGLRTLTITKETSDETSTFNAGSSSKRGRETDFTAISRVRTSTECENKTSDSDSQLFTSKEIGLFLGGKTDGPEGLVSKAIEADFVKEDIVDIKDKSQDADMAVIIPKYSDHDSSEDEQVEAEDIFEHKTEEILEARSNDSVAAAEELHIEATGGTSNEQEDDDNDASAMIQEYIDREKERGASIETVNPSPSANKESSQECEWSTSTTISIVESAEVLVSRDETKHQEVAWQDEAFKSKDTALSESSLKKTNFSKTLRKLPSTFDKMKENIYGNTKREQLGGSITAGKTSTKGRRALEELHRNQSQPLQGNDY</sequence>
<feature type="compositionally biased region" description="Basic and acidic residues" evidence="1">
    <location>
        <begin position="2104"/>
        <end position="2113"/>
    </location>
</feature>
<keyword evidence="3" id="KW-1185">Reference proteome</keyword>
<proteinExistence type="predicted"/>